<evidence type="ECO:0000313" key="2">
    <source>
        <dbReference type="Proteomes" id="UP000642553"/>
    </source>
</evidence>
<organism evidence="1 2">
    <name type="scientific">Akkermansia massiliensis</name>
    <dbReference type="NCBI Taxonomy" id="2927224"/>
    <lineage>
        <taxon>Bacteria</taxon>
        <taxon>Pseudomonadati</taxon>
        <taxon>Verrucomicrobiota</taxon>
        <taxon>Verrucomicrobiia</taxon>
        <taxon>Verrucomicrobiales</taxon>
        <taxon>Akkermansiaceae</taxon>
        <taxon>Akkermansia</taxon>
    </lineage>
</organism>
<dbReference type="Proteomes" id="UP000642553">
    <property type="component" value="Chromosome"/>
</dbReference>
<dbReference type="EMBL" id="CP029701">
    <property type="protein sequence ID" value="QHV62522.1"/>
    <property type="molecule type" value="Genomic_DNA"/>
</dbReference>
<dbReference type="RefSeq" id="WP_102722173.1">
    <property type="nucleotide sequence ID" value="NZ_CP029701.1"/>
</dbReference>
<protein>
    <submittedName>
        <fullName evidence="1">Uncharacterized protein</fullName>
    </submittedName>
</protein>
<gene>
    <name evidence="1" type="ORF">DMI76_03645</name>
</gene>
<name>A0AAE6T972_9BACT</name>
<sequence>MDENRFIRMDEAVFFDGRDAFFPASGFPAPRNVPAPCKKVFLRCVTEAIKRACRMPGMPFEKKLTFRF</sequence>
<reference evidence="1" key="1">
    <citation type="submission" date="2018-05" db="EMBL/GenBank/DDBJ databases">
        <title>Complete genome sequnece of Akkermansia muciniphila EB-AMDK-40.</title>
        <authorList>
            <person name="Nam Y.-D."/>
            <person name="Chung W.-H."/>
            <person name="Park Y.S."/>
            <person name="Kang J."/>
        </authorList>
    </citation>
    <scope>NUCLEOTIDE SEQUENCE</scope>
    <source>
        <strain evidence="1">EB-AMDK-40</strain>
    </source>
</reference>
<accession>A0AAE6T972</accession>
<dbReference type="AlphaFoldDB" id="A0AAE6T972"/>
<proteinExistence type="predicted"/>
<evidence type="ECO:0000313" key="1">
    <source>
        <dbReference type="EMBL" id="QHV62522.1"/>
    </source>
</evidence>